<organism evidence="8 9">
    <name type="scientific">Lasius niger</name>
    <name type="common">Black garden ant</name>
    <dbReference type="NCBI Taxonomy" id="67767"/>
    <lineage>
        <taxon>Eukaryota</taxon>
        <taxon>Metazoa</taxon>
        <taxon>Ecdysozoa</taxon>
        <taxon>Arthropoda</taxon>
        <taxon>Hexapoda</taxon>
        <taxon>Insecta</taxon>
        <taxon>Pterygota</taxon>
        <taxon>Neoptera</taxon>
        <taxon>Endopterygota</taxon>
        <taxon>Hymenoptera</taxon>
        <taxon>Apocrita</taxon>
        <taxon>Aculeata</taxon>
        <taxon>Formicoidea</taxon>
        <taxon>Formicidae</taxon>
        <taxon>Formicinae</taxon>
        <taxon>Lasius</taxon>
        <taxon>Lasius</taxon>
    </lineage>
</organism>
<sequence length="240" mass="28014">MPRCSIIGCRSGTEGRNKATDEKISFFSFPKTDICKEWLKHCKNQNINTKTGRVCSLHFLPSAYKEQSWAQQQLPDSFRRLPRLKEDAVPPEHLALEISDKNRKVQDERNTNIGLAHSETQDSRSPEESQQENLNEQSQKLILLLQQVEELRKTNKQLREVNEGLMQKVITTDKKLEEKDKIIEEKDKLLGKDKKFGVQERRISKAESKEMKYQRILQSVFTPGQLKILFNKNKKNNMVF</sequence>
<keyword evidence="9" id="KW-1185">Reference proteome</keyword>
<keyword evidence="3" id="KW-0862">Zinc</keyword>
<dbReference type="OrthoDB" id="7557756at2759"/>
<dbReference type="SUPFAM" id="SSF57716">
    <property type="entry name" value="Glucocorticoid receptor-like (DNA-binding domain)"/>
    <property type="match status" value="1"/>
</dbReference>
<name>A0A0J7KHF8_LASNI</name>
<dbReference type="PaxDb" id="67767-A0A0J7KHF8"/>
<evidence type="ECO:0000256" key="2">
    <source>
        <dbReference type="ARBA" id="ARBA00022771"/>
    </source>
</evidence>
<gene>
    <name evidence="8" type="ORF">RF55_10425</name>
</gene>
<reference evidence="8 9" key="1">
    <citation type="submission" date="2015-04" db="EMBL/GenBank/DDBJ databases">
        <title>Lasius niger genome sequencing.</title>
        <authorList>
            <person name="Konorov E.A."/>
            <person name="Nikitin M.A."/>
            <person name="Kirill M.V."/>
            <person name="Chang P."/>
        </authorList>
    </citation>
    <scope>NUCLEOTIDE SEQUENCE [LARGE SCALE GENOMIC DNA]</scope>
    <source>
        <tissue evidence="8">Whole</tissue>
    </source>
</reference>
<dbReference type="EMBL" id="LBMM01007279">
    <property type="protein sequence ID" value="KMQ89888.1"/>
    <property type="molecule type" value="Genomic_DNA"/>
</dbReference>
<dbReference type="PANTHER" id="PTHR46600:SF11">
    <property type="entry name" value="THAP DOMAIN-CONTAINING PROTEIN 10"/>
    <property type="match status" value="1"/>
</dbReference>
<dbReference type="PROSITE" id="PS50950">
    <property type="entry name" value="ZF_THAP"/>
    <property type="match status" value="1"/>
</dbReference>
<dbReference type="InterPro" id="IPR006612">
    <property type="entry name" value="THAP_Znf"/>
</dbReference>
<keyword evidence="2 5" id="KW-0863">Zinc-finger</keyword>
<dbReference type="Gene3D" id="6.20.210.20">
    <property type="entry name" value="THAP domain"/>
    <property type="match status" value="1"/>
</dbReference>
<evidence type="ECO:0000256" key="3">
    <source>
        <dbReference type="ARBA" id="ARBA00022833"/>
    </source>
</evidence>
<evidence type="ECO:0000313" key="9">
    <source>
        <dbReference type="Proteomes" id="UP000036403"/>
    </source>
</evidence>
<dbReference type="InterPro" id="IPR038441">
    <property type="entry name" value="THAP_Znf_sf"/>
</dbReference>
<evidence type="ECO:0000259" key="7">
    <source>
        <dbReference type="PROSITE" id="PS50950"/>
    </source>
</evidence>
<evidence type="ECO:0000256" key="5">
    <source>
        <dbReference type="PROSITE-ProRule" id="PRU00309"/>
    </source>
</evidence>
<dbReference type="GO" id="GO:0008270">
    <property type="term" value="F:zinc ion binding"/>
    <property type="evidence" value="ECO:0007669"/>
    <property type="project" value="UniProtKB-KW"/>
</dbReference>
<evidence type="ECO:0000256" key="1">
    <source>
        <dbReference type="ARBA" id="ARBA00022723"/>
    </source>
</evidence>
<accession>A0A0J7KHF8</accession>
<evidence type="ECO:0000256" key="6">
    <source>
        <dbReference type="SAM" id="MobiDB-lite"/>
    </source>
</evidence>
<comment type="caution">
    <text evidence="8">The sequence shown here is derived from an EMBL/GenBank/DDBJ whole genome shotgun (WGS) entry which is preliminary data.</text>
</comment>
<protein>
    <submittedName>
        <fullName evidence="8">Transposable element p transposase</fullName>
    </submittedName>
</protein>
<proteinExistence type="predicted"/>
<feature type="domain" description="THAP-type" evidence="7">
    <location>
        <begin position="1"/>
        <end position="93"/>
    </location>
</feature>
<dbReference type="AlphaFoldDB" id="A0A0J7KHF8"/>
<evidence type="ECO:0000256" key="4">
    <source>
        <dbReference type="ARBA" id="ARBA00023125"/>
    </source>
</evidence>
<keyword evidence="1" id="KW-0479">Metal-binding</keyword>
<dbReference type="PANTHER" id="PTHR46600">
    <property type="entry name" value="THAP DOMAIN-CONTAINING"/>
    <property type="match status" value="1"/>
</dbReference>
<dbReference type="SMART" id="SM00980">
    <property type="entry name" value="THAP"/>
    <property type="match status" value="1"/>
</dbReference>
<dbReference type="InterPro" id="IPR026516">
    <property type="entry name" value="THAP1/10"/>
</dbReference>
<keyword evidence="4 5" id="KW-0238">DNA-binding</keyword>
<feature type="region of interest" description="Disordered" evidence="6">
    <location>
        <begin position="114"/>
        <end position="136"/>
    </location>
</feature>
<dbReference type="Pfam" id="PF05485">
    <property type="entry name" value="THAP"/>
    <property type="match status" value="1"/>
</dbReference>
<dbReference type="GO" id="GO:0043565">
    <property type="term" value="F:sequence-specific DNA binding"/>
    <property type="evidence" value="ECO:0007669"/>
    <property type="project" value="InterPro"/>
</dbReference>
<evidence type="ECO:0000313" key="8">
    <source>
        <dbReference type="EMBL" id="KMQ89888.1"/>
    </source>
</evidence>
<dbReference type="Proteomes" id="UP000036403">
    <property type="component" value="Unassembled WGS sequence"/>
</dbReference>